<dbReference type="InterPro" id="IPR020825">
    <property type="entry name" value="Phe-tRNA_synthase-like_B3/B4"/>
</dbReference>
<dbReference type="GO" id="GO:0003723">
    <property type="term" value="F:RNA binding"/>
    <property type="evidence" value="ECO:0007669"/>
    <property type="project" value="InterPro"/>
</dbReference>
<keyword evidence="3" id="KW-1185">Reference proteome</keyword>
<dbReference type="AlphaFoldDB" id="A0A8J3BAD5"/>
<reference evidence="2" key="1">
    <citation type="journal article" date="2014" name="Int. J. Syst. Evol. Microbiol.">
        <title>Complete genome sequence of Corynebacterium casei LMG S-19264T (=DSM 44701T), isolated from a smear-ripened cheese.</title>
        <authorList>
            <consortium name="US DOE Joint Genome Institute (JGI-PGF)"/>
            <person name="Walter F."/>
            <person name="Albersmeier A."/>
            <person name="Kalinowski J."/>
            <person name="Ruckert C."/>
        </authorList>
    </citation>
    <scope>NUCLEOTIDE SEQUENCE</scope>
    <source>
        <strain evidence="2">JCM 14719</strain>
    </source>
</reference>
<evidence type="ECO:0000259" key="1">
    <source>
        <dbReference type="SMART" id="SM00873"/>
    </source>
</evidence>
<dbReference type="Pfam" id="PF03483">
    <property type="entry name" value="B3_4"/>
    <property type="match status" value="1"/>
</dbReference>
<sequence length="223" mass="24583">MRLVIDPELNRRLPGLRLLVTWVDEAHVTPTPAALRGRIELFHEHLRLTYEDAGALERIPGVRAWRDAFRALGIDPARYRPSGEALLRRILQRKPLGWINAAVDLNNFLSIQYGLPCGIYNRNALVGDAVLRLGRAEERYLGLNGRENGCAGKPVLADAVGPFGSPIVDAERTKVTEGTHNLLHVAYLPPGFPDADIERARDEAADLFAKVTGAAAIRQDVMA</sequence>
<dbReference type="GO" id="GO:0004826">
    <property type="term" value="F:phenylalanine-tRNA ligase activity"/>
    <property type="evidence" value="ECO:0007669"/>
    <property type="project" value="InterPro"/>
</dbReference>
<dbReference type="InterPro" id="IPR005146">
    <property type="entry name" value="B3/B4_tRNA-bd"/>
</dbReference>
<accession>A0A8J3BAD5</accession>
<reference evidence="2" key="2">
    <citation type="submission" date="2020-09" db="EMBL/GenBank/DDBJ databases">
        <authorList>
            <person name="Sun Q."/>
            <person name="Ohkuma M."/>
        </authorList>
    </citation>
    <scope>NUCLEOTIDE SEQUENCE</scope>
    <source>
        <strain evidence="2">JCM 14719</strain>
    </source>
</reference>
<evidence type="ECO:0000313" key="2">
    <source>
        <dbReference type="EMBL" id="GGJ90350.1"/>
    </source>
</evidence>
<proteinExistence type="predicted"/>
<dbReference type="SUPFAM" id="SSF56037">
    <property type="entry name" value="PheT/TilS domain"/>
    <property type="match status" value="1"/>
</dbReference>
<dbReference type="Gene3D" id="3.50.40.10">
    <property type="entry name" value="Phenylalanyl-trna Synthetase, Chain B, domain 3"/>
    <property type="match status" value="1"/>
</dbReference>
<protein>
    <recommendedName>
        <fullName evidence="1">B3/B4 tRNA-binding domain-containing protein</fullName>
    </recommendedName>
</protein>
<gene>
    <name evidence="2" type="ORF">GCM10007043_00050</name>
</gene>
<organism evidence="2 3">
    <name type="scientific">Calditerricola satsumensis</name>
    <dbReference type="NCBI Taxonomy" id="373054"/>
    <lineage>
        <taxon>Bacteria</taxon>
        <taxon>Bacillati</taxon>
        <taxon>Bacillota</taxon>
        <taxon>Bacilli</taxon>
        <taxon>Bacillales</taxon>
        <taxon>Bacillaceae</taxon>
        <taxon>Calditerricola</taxon>
    </lineage>
</organism>
<dbReference type="PANTHER" id="PTHR39209:SF2">
    <property type="entry name" value="CYTOPLASMIC PROTEIN"/>
    <property type="match status" value="1"/>
</dbReference>
<evidence type="ECO:0000313" key="3">
    <source>
        <dbReference type="Proteomes" id="UP000637720"/>
    </source>
</evidence>
<name>A0A8J3BAD5_9BACI</name>
<comment type="caution">
    <text evidence="2">The sequence shown here is derived from an EMBL/GenBank/DDBJ whole genome shotgun (WGS) entry which is preliminary data.</text>
</comment>
<dbReference type="PANTHER" id="PTHR39209">
    <property type="match status" value="1"/>
</dbReference>
<dbReference type="Proteomes" id="UP000637720">
    <property type="component" value="Unassembled WGS sequence"/>
</dbReference>
<dbReference type="EMBL" id="BMOF01000001">
    <property type="protein sequence ID" value="GGJ90350.1"/>
    <property type="molecule type" value="Genomic_DNA"/>
</dbReference>
<feature type="domain" description="B3/B4 tRNA-binding" evidence="1">
    <location>
        <begin position="63"/>
        <end position="213"/>
    </location>
</feature>
<dbReference type="SMART" id="SM00873">
    <property type="entry name" value="B3_4"/>
    <property type="match status" value="1"/>
</dbReference>